<comment type="caution">
    <text evidence="2">The sequence shown here is derived from an EMBL/GenBank/DDBJ whole genome shotgun (WGS) entry which is preliminary data.</text>
</comment>
<dbReference type="Proteomes" id="UP000598146">
    <property type="component" value="Unassembled WGS sequence"/>
</dbReference>
<keyword evidence="1" id="KW-1133">Transmembrane helix</keyword>
<organism evidence="2 3">
    <name type="scientific">Actinoplanes aureus</name>
    <dbReference type="NCBI Taxonomy" id="2792083"/>
    <lineage>
        <taxon>Bacteria</taxon>
        <taxon>Bacillati</taxon>
        <taxon>Actinomycetota</taxon>
        <taxon>Actinomycetes</taxon>
        <taxon>Micromonosporales</taxon>
        <taxon>Micromonosporaceae</taxon>
        <taxon>Actinoplanes</taxon>
    </lineage>
</organism>
<name>A0A931CGZ7_9ACTN</name>
<protein>
    <submittedName>
        <fullName evidence="2">Uncharacterized protein</fullName>
    </submittedName>
</protein>
<reference evidence="2" key="1">
    <citation type="submission" date="2020-11" db="EMBL/GenBank/DDBJ databases">
        <title>Isolation and identification of active actinomycetes.</title>
        <authorList>
            <person name="Sun X."/>
        </authorList>
    </citation>
    <scope>NUCLEOTIDE SEQUENCE</scope>
    <source>
        <strain evidence="2">NEAU-A11</strain>
    </source>
</reference>
<sequence>MLVVAGAVLATVLVWVIGEPLLGHDLVVVSPGQPAMDLGLAEIAFVALASSLLGWAALAILERVTTRALTIWTIAALVVLAVSFLPFAGVETSGGSKVVLALTHIAVAAVLIPGLRRSAG</sequence>
<feature type="transmembrane region" description="Helical" evidence="1">
    <location>
        <begin position="94"/>
        <end position="115"/>
    </location>
</feature>
<feature type="transmembrane region" description="Helical" evidence="1">
    <location>
        <begin position="42"/>
        <end position="61"/>
    </location>
</feature>
<evidence type="ECO:0000313" key="2">
    <source>
        <dbReference type="EMBL" id="MBG0564745.1"/>
    </source>
</evidence>
<keyword evidence="1" id="KW-0812">Transmembrane</keyword>
<dbReference type="EMBL" id="JADQTO010000012">
    <property type="protein sequence ID" value="MBG0564745.1"/>
    <property type="molecule type" value="Genomic_DNA"/>
</dbReference>
<evidence type="ECO:0000256" key="1">
    <source>
        <dbReference type="SAM" id="Phobius"/>
    </source>
</evidence>
<dbReference type="InterPro" id="IPR045713">
    <property type="entry name" value="DUF6069"/>
</dbReference>
<dbReference type="Pfam" id="PF19545">
    <property type="entry name" value="DUF6069"/>
    <property type="match status" value="1"/>
</dbReference>
<evidence type="ECO:0000313" key="3">
    <source>
        <dbReference type="Proteomes" id="UP000598146"/>
    </source>
</evidence>
<feature type="transmembrane region" description="Helical" evidence="1">
    <location>
        <begin position="68"/>
        <end position="88"/>
    </location>
</feature>
<keyword evidence="3" id="KW-1185">Reference proteome</keyword>
<accession>A0A931CGZ7</accession>
<proteinExistence type="predicted"/>
<gene>
    <name evidence="2" type="ORF">I4J89_25170</name>
</gene>
<dbReference type="AlphaFoldDB" id="A0A931CGZ7"/>
<keyword evidence="1" id="KW-0472">Membrane</keyword>